<comment type="caution">
    <text evidence="1">The sequence shown here is derived from an EMBL/GenBank/DDBJ whole genome shotgun (WGS) entry which is preliminary data.</text>
</comment>
<dbReference type="EMBL" id="NMUH01001961">
    <property type="protein sequence ID" value="MQL96804.1"/>
    <property type="molecule type" value="Genomic_DNA"/>
</dbReference>
<feature type="non-terminal residue" evidence="1">
    <location>
        <position position="1"/>
    </location>
</feature>
<organism evidence="1 2">
    <name type="scientific">Colocasia esculenta</name>
    <name type="common">Wild taro</name>
    <name type="synonym">Arum esculentum</name>
    <dbReference type="NCBI Taxonomy" id="4460"/>
    <lineage>
        <taxon>Eukaryota</taxon>
        <taxon>Viridiplantae</taxon>
        <taxon>Streptophyta</taxon>
        <taxon>Embryophyta</taxon>
        <taxon>Tracheophyta</taxon>
        <taxon>Spermatophyta</taxon>
        <taxon>Magnoliopsida</taxon>
        <taxon>Liliopsida</taxon>
        <taxon>Araceae</taxon>
        <taxon>Aroideae</taxon>
        <taxon>Colocasieae</taxon>
        <taxon>Colocasia</taxon>
    </lineage>
</organism>
<evidence type="ECO:0000313" key="1">
    <source>
        <dbReference type="EMBL" id="MQL96804.1"/>
    </source>
</evidence>
<name>A0A843VV02_COLES</name>
<reference evidence="1" key="1">
    <citation type="submission" date="2017-07" db="EMBL/GenBank/DDBJ databases">
        <title>Taro Niue Genome Assembly and Annotation.</title>
        <authorList>
            <person name="Atibalentja N."/>
            <person name="Keating K."/>
            <person name="Fields C.J."/>
        </authorList>
    </citation>
    <scope>NUCLEOTIDE SEQUENCE</scope>
    <source>
        <strain evidence="1">Niue_2</strain>
        <tissue evidence="1">Leaf</tissue>
    </source>
</reference>
<sequence length="109" mass="13029">MVVSWRVQFDKGQPIIPRDRHIPTISTSNRFSVLRWFRGKQEDSKVEAGIKQKTWRPTKVKQMYPRRSDAKCTSLQHVEPKHLNGEKRKREYRKSNYTPVECGRFIFPI</sequence>
<keyword evidence="2" id="KW-1185">Reference proteome</keyword>
<evidence type="ECO:0000313" key="2">
    <source>
        <dbReference type="Proteomes" id="UP000652761"/>
    </source>
</evidence>
<accession>A0A843VV02</accession>
<protein>
    <submittedName>
        <fullName evidence="1">Uncharacterized protein</fullName>
    </submittedName>
</protein>
<dbReference type="AlphaFoldDB" id="A0A843VV02"/>
<dbReference type="Proteomes" id="UP000652761">
    <property type="component" value="Unassembled WGS sequence"/>
</dbReference>
<proteinExistence type="predicted"/>
<gene>
    <name evidence="1" type="ORF">Taro_029493</name>
</gene>